<reference evidence="1" key="1">
    <citation type="submission" date="2020-04" db="EMBL/GenBank/DDBJ databases">
        <title>Deep metagenomics examines the oral microbiome during advanced dental caries in children, revealing novel taxa and co-occurrences with host molecules.</title>
        <authorList>
            <person name="Baker J.L."/>
            <person name="Morton J.T."/>
            <person name="Dinis M."/>
            <person name="Alvarez R."/>
            <person name="Tran N.C."/>
            <person name="Knight R."/>
            <person name="Edlund A."/>
        </authorList>
    </citation>
    <scope>NUCLEOTIDE SEQUENCE</scope>
    <source>
        <strain evidence="1">JCVI_32_bin.14</strain>
    </source>
</reference>
<keyword evidence="1" id="KW-0067">ATP-binding</keyword>
<proteinExistence type="predicted"/>
<evidence type="ECO:0000313" key="2">
    <source>
        <dbReference type="Proteomes" id="UP000757890"/>
    </source>
</evidence>
<keyword evidence="1" id="KW-0378">Hydrolase</keyword>
<accession>A0A6L6TPN3</accession>
<dbReference type="GO" id="GO:0004386">
    <property type="term" value="F:helicase activity"/>
    <property type="evidence" value="ECO:0007669"/>
    <property type="project" value="UniProtKB-KW"/>
</dbReference>
<keyword evidence="1" id="KW-0547">Nucleotide-binding</keyword>
<dbReference type="AlphaFoldDB" id="A0A6L6TPN3"/>
<dbReference type="EMBL" id="JABZMK010000020">
    <property type="protein sequence ID" value="MBF1129357.1"/>
    <property type="molecule type" value="Genomic_DNA"/>
</dbReference>
<sequence length="78" mass="9090">MFRFNDIFLVIVACYVIYKIGFVDGFTLVNLFIAVCTVVAFVSTILRRSGYMERLKEKENEAVKKREEKKEMDGAKKE</sequence>
<dbReference type="RefSeq" id="WP_273013421.1">
    <property type="nucleotide sequence ID" value="NZ_CATVVQ010000002.1"/>
</dbReference>
<gene>
    <name evidence="1" type="ORF">HXL70_04845</name>
</gene>
<dbReference type="Proteomes" id="UP000757890">
    <property type="component" value="Unassembled WGS sequence"/>
</dbReference>
<evidence type="ECO:0000313" key="1">
    <source>
        <dbReference type="EMBL" id="MBF1129357.1"/>
    </source>
</evidence>
<name>A0A6L6TPN3_9FIRM</name>
<keyword evidence="1" id="KW-0347">Helicase</keyword>
<organism evidence="1 2">
    <name type="scientific">Dialister invisus</name>
    <dbReference type="NCBI Taxonomy" id="218538"/>
    <lineage>
        <taxon>Bacteria</taxon>
        <taxon>Bacillati</taxon>
        <taxon>Bacillota</taxon>
        <taxon>Negativicutes</taxon>
        <taxon>Veillonellales</taxon>
        <taxon>Veillonellaceae</taxon>
        <taxon>Dialister</taxon>
    </lineage>
</organism>
<protein>
    <submittedName>
        <fullName evidence="1">RNA helicase</fullName>
    </submittedName>
</protein>
<comment type="caution">
    <text evidence="1">The sequence shown here is derived from an EMBL/GenBank/DDBJ whole genome shotgun (WGS) entry which is preliminary data.</text>
</comment>